<comment type="similarity">
    <text evidence="6">Belongs to the peptidase M48 family.</text>
</comment>
<feature type="region of interest" description="Disordered" evidence="7">
    <location>
        <begin position="222"/>
        <end position="246"/>
    </location>
</feature>
<reference evidence="10 11" key="1">
    <citation type="submission" date="2020-05" db="EMBL/GenBank/DDBJ databases">
        <title>Aquincola sp. isolate from soil.</title>
        <authorList>
            <person name="Han J."/>
            <person name="Kim D.-U."/>
        </authorList>
    </citation>
    <scope>NUCLEOTIDE SEQUENCE [LARGE SCALE GENOMIC DNA]</scope>
    <source>
        <strain evidence="10 11">S2</strain>
    </source>
</reference>
<dbReference type="PANTHER" id="PTHR22726">
    <property type="entry name" value="METALLOENDOPEPTIDASE OMA1"/>
    <property type="match status" value="1"/>
</dbReference>
<evidence type="ECO:0000259" key="9">
    <source>
        <dbReference type="Pfam" id="PF01435"/>
    </source>
</evidence>
<dbReference type="EMBL" id="JABRWJ010000020">
    <property type="protein sequence ID" value="NRF72212.1"/>
    <property type="molecule type" value="Genomic_DNA"/>
</dbReference>
<dbReference type="GO" id="GO:0008237">
    <property type="term" value="F:metallopeptidase activity"/>
    <property type="evidence" value="ECO:0007669"/>
    <property type="project" value="UniProtKB-KW"/>
</dbReference>
<dbReference type="Pfam" id="PF01435">
    <property type="entry name" value="Peptidase_M48"/>
    <property type="match status" value="1"/>
</dbReference>
<comment type="cofactor">
    <cofactor evidence="6">
        <name>Zn(2+)</name>
        <dbReference type="ChEBI" id="CHEBI:29105"/>
    </cofactor>
    <text evidence="6">Binds 1 zinc ion per subunit.</text>
</comment>
<evidence type="ECO:0000256" key="5">
    <source>
        <dbReference type="ARBA" id="ARBA00023049"/>
    </source>
</evidence>
<feature type="chain" id="PRO_5046129072" evidence="8">
    <location>
        <begin position="23"/>
        <end position="246"/>
    </location>
</feature>
<evidence type="ECO:0000256" key="4">
    <source>
        <dbReference type="ARBA" id="ARBA00022833"/>
    </source>
</evidence>
<keyword evidence="4 6" id="KW-0862">Zinc</keyword>
<keyword evidence="8" id="KW-0732">Signal</keyword>
<comment type="caution">
    <text evidence="10">The sequence shown here is derived from an EMBL/GenBank/DDBJ whole genome shotgun (WGS) entry which is preliminary data.</text>
</comment>
<keyword evidence="11" id="KW-1185">Reference proteome</keyword>
<evidence type="ECO:0000313" key="11">
    <source>
        <dbReference type="Proteomes" id="UP000737171"/>
    </source>
</evidence>
<feature type="signal peptide" evidence="8">
    <location>
        <begin position="1"/>
        <end position="22"/>
    </location>
</feature>
<evidence type="ECO:0000313" key="10">
    <source>
        <dbReference type="EMBL" id="NRF72212.1"/>
    </source>
</evidence>
<sequence>MITRRQSLLLLPAAALAPQCFAFDLGKALGAAQGLVSANSITDDEMRAQSRRMVEQMDARAPIAPANDPYARRLAALTRQCRDDQGLDLNYKVYLTKDVNAFATADGSIRFYSGLMDMMTDDEVRYVIGHEIGHVQAGHSRKRMQLALSSGALQQAAAAAGGKAGALAQSELGELFVKVVRAQHSQGNENEADDYAMQFLSRRQYDRRAAVTALEKLGKLSGGGSNWLSTHPAPRDRAQRMRNQLG</sequence>
<organism evidence="10 11">
    <name type="scientific">Pseudaquabacterium terrae</name>
    <dbReference type="NCBI Taxonomy" id="2732868"/>
    <lineage>
        <taxon>Bacteria</taxon>
        <taxon>Pseudomonadati</taxon>
        <taxon>Pseudomonadota</taxon>
        <taxon>Betaproteobacteria</taxon>
        <taxon>Burkholderiales</taxon>
        <taxon>Sphaerotilaceae</taxon>
        <taxon>Pseudaquabacterium</taxon>
    </lineage>
</organism>
<proteinExistence type="inferred from homology"/>
<dbReference type="Gene3D" id="3.30.2010.10">
    <property type="entry name" value="Metalloproteases ('zincins'), catalytic domain"/>
    <property type="match status" value="1"/>
</dbReference>
<feature type="domain" description="Peptidase M48" evidence="9">
    <location>
        <begin position="91"/>
        <end position="243"/>
    </location>
</feature>
<evidence type="ECO:0000256" key="1">
    <source>
        <dbReference type="ARBA" id="ARBA00022670"/>
    </source>
</evidence>
<evidence type="ECO:0000256" key="2">
    <source>
        <dbReference type="ARBA" id="ARBA00022723"/>
    </source>
</evidence>
<gene>
    <name evidence="10" type="ORF">HLB44_35035</name>
</gene>
<name>A0ABX2ETY9_9BURK</name>
<evidence type="ECO:0000256" key="6">
    <source>
        <dbReference type="RuleBase" id="RU003983"/>
    </source>
</evidence>
<keyword evidence="2" id="KW-0479">Metal-binding</keyword>
<keyword evidence="5 6" id="KW-0482">Metalloprotease</keyword>
<keyword evidence="3 6" id="KW-0378">Hydrolase</keyword>
<protein>
    <submittedName>
        <fullName evidence="10">M48 family metalloprotease</fullName>
    </submittedName>
</protein>
<evidence type="ECO:0000256" key="3">
    <source>
        <dbReference type="ARBA" id="ARBA00022801"/>
    </source>
</evidence>
<dbReference type="InterPro" id="IPR051156">
    <property type="entry name" value="Mito/Outer_Membr_Metalloprot"/>
</dbReference>
<dbReference type="Proteomes" id="UP000737171">
    <property type="component" value="Unassembled WGS sequence"/>
</dbReference>
<evidence type="ECO:0000256" key="8">
    <source>
        <dbReference type="SAM" id="SignalP"/>
    </source>
</evidence>
<dbReference type="InterPro" id="IPR001915">
    <property type="entry name" value="Peptidase_M48"/>
</dbReference>
<keyword evidence="1 6" id="KW-0645">Protease</keyword>
<accession>A0ABX2ETY9</accession>
<evidence type="ECO:0000256" key="7">
    <source>
        <dbReference type="SAM" id="MobiDB-lite"/>
    </source>
</evidence>
<dbReference type="PANTHER" id="PTHR22726:SF8">
    <property type="entry name" value="METALLOPROTEASE YCAL"/>
    <property type="match status" value="1"/>
</dbReference>